<evidence type="ECO:0000313" key="1">
    <source>
        <dbReference type="EMBL" id="KAG7163924.1"/>
    </source>
</evidence>
<keyword evidence="2" id="KW-1185">Reference proteome</keyword>
<protein>
    <submittedName>
        <fullName evidence="1">Uncharacterized protein</fullName>
    </submittedName>
</protein>
<name>A0A8J5MUX6_HOMAM</name>
<comment type="caution">
    <text evidence="1">The sequence shown here is derived from an EMBL/GenBank/DDBJ whole genome shotgun (WGS) entry which is preliminary data.</text>
</comment>
<dbReference type="AlphaFoldDB" id="A0A8J5MUX6"/>
<accession>A0A8J5MUX6</accession>
<sequence length="63" mass="7050">MFKIMPAAPETRRPERGGIKGAILNVYYDPFKWSLMKSVLFFIVGVKTASDFVGFDPLSPSPQ</sequence>
<evidence type="ECO:0000313" key="2">
    <source>
        <dbReference type="Proteomes" id="UP000747542"/>
    </source>
</evidence>
<proteinExistence type="predicted"/>
<gene>
    <name evidence="1" type="ORF">Hamer_G020840</name>
</gene>
<dbReference type="EMBL" id="JAHLQT010026066">
    <property type="protein sequence ID" value="KAG7163924.1"/>
    <property type="molecule type" value="Genomic_DNA"/>
</dbReference>
<reference evidence="1" key="1">
    <citation type="journal article" date="2021" name="Sci. Adv.">
        <title>The American lobster genome reveals insights on longevity, neural, and immune adaptations.</title>
        <authorList>
            <person name="Polinski J.M."/>
            <person name="Zimin A.V."/>
            <person name="Clark K.F."/>
            <person name="Kohn A.B."/>
            <person name="Sadowski N."/>
            <person name="Timp W."/>
            <person name="Ptitsyn A."/>
            <person name="Khanna P."/>
            <person name="Romanova D.Y."/>
            <person name="Williams P."/>
            <person name="Greenwood S.J."/>
            <person name="Moroz L.L."/>
            <person name="Walt D.R."/>
            <person name="Bodnar A.G."/>
        </authorList>
    </citation>
    <scope>NUCLEOTIDE SEQUENCE</scope>
    <source>
        <strain evidence="1">GMGI-L3</strain>
    </source>
</reference>
<organism evidence="1 2">
    <name type="scientific">Homarus americanus</name>
    <name type="common">American lobster</name>
    <dbReference type="NCBI Taxonomy" id="6706"/>
    <lineage>
        <taxon>Eukaryota</taxon>
        <taxon>Metazoa</taxon>
        <taxon>Ecdysozoa</taxon>
        <taxon>Arthropoda</taxon>
        <taxon>Crustacea</taxon>
        <taxon>Multicrustacea</taxon>
        <taxon>Malacostraca</taxon>
        <taxon>Eumalacostraca</taxon>
        <taxon>Eucarida</taxon>
        <taxon>Decapoda</taxon>
        <taxon>Pleocyemata</taxon>
        <taxon>Astacidea</taxon>
        <taxon>Nephropoidea</taxon>
        <taxon>Nephropidae</taxon>
        <taxon>Homarus</taxon>
    </lineage>
</organism>
<dbReference type="Proteomes" id="UP000747542">
    <property type="component" value="Unassembled WGS sequence"/>
</dbReference>